<dbReference type="InParanoid" id="A0A1B7N5Y4"/>
<evidence type="ECO:0000313" key="2">
    <source>
        <dbReference type="Proteomes" id="UP000092154"/>
    </source>
</evidence>
<keyword evidence="2" id="KW-1185">Reference proteome</keyword>
<dbReference type="AlphaFoldDB" id="A0A1B7N5Y4"/>
<proteinExistence type="predicted"/>
<gene>
    <name evidence="1" type="ORF">K503DRAFT_630502</name>
</gene>
<organism evidence="1 2">
    <name type="scientific">Rhizopogon vinicolor AM-OR11-026</name>
    <dbReference type="NCBI Taxonomy" id="1314800"/>
    <lineage>
        <taxon>Eukaryota</taxon>
        <taxon>Fungi</taxon>
        <taxon>Dikarya</taxon>
        <taxon>Basidiomycota</taxon>
        <taxon>Agaricomycotina</taxon>
        <taxon>Agaricomycetes</taxon>
        <taxon>Agaricomycetidae</taxon>
        <taxon>Boletales</taxon>
        <taxon>Suillineae</taxon>
        <taxon>Rhizopogonaceae</taxon>
        <taxon>Rhizopogon</taxon>
    </lineage>
</organism>
<accession>A0A1B7N5Y4</accession>
<dbReference type="EMBL" id="KV448218">
    <property type="protein sequence ID" value="OAX40268.1"/>
    <property type="molecule type" value="Genomic_DNA"/>
</dbReference>
<dbReference type="OrthoDB" id="2675389at2759"/>
<dbReference type="Proteomes" id="UP000092154">
    <property type="component" value="Unassembled WGS sequence"/>
</dbReference>
<protein>
    <submittedName>
        <fullName evidence="1">Uncharacterized protein</fullName>
    </submittedName>
</protein>
<sequence length="74" mass="8532">MVMVSWSLALAYVGSNRRAVFVLGGHFPLGPYFEHDYGEGVPNFAWYLYFQASAEGDRRQRVRMNMDIFPLVAR</sequence>
<reference evidence="1 2" key="1">
    <citation type="submission" date="2016-06" db="EMBL/GenBank/DDBJ databases">
        <title>Comparative genomics of the ectomycorrhizal sister species Rhizopogon vinicolor and Rhizopogon vesiculosus (Basidiomycota: Boletales) reveals a divergence of the mating type B locus.</title>
        <authorList>
            <consortium name="DOE Joint Genome Institute"/>
            <person name="Mujic A.B."/>
            <person name="Kuo A."/>
            <person name="Tritt A."/>
            <person name="Lipzen A."/>
            <person name="Chen C."/>
            <person name="Johnson J."/>
            <person name="Sharma A."/>
            <person name="Barry K."/>
            <person name="Grigoriev I.V."/>
            <person name="Spatafora J.W."/>
        </authorList>
    </citation>
    <scope>NUCLEOTIDE SEQUENCE [LARGE SCALE GENOMIC DNA]</scope>
    <source>
        <strain evidence="1 2">AM-OR11-026</strain>
    </source>
</reference>
<name>A0A1B7N5Y4_9AGAM</name>
<evidence type="ECO:0000313" key="1">
    <source>
        <dbReference type="EMBL" id="OAX40268.1"/>
    </source>
</evidence>